<evidence type="ECO:0000256" key="2">
    <source>
        <dbReference type="ARBA" id="ARBA00001946"/>
    </source>
</evidence>
<reference evidence="11" key="1">
    <citation type="journal article" date="2021" name="Front. Microbiol.">
        <title>Comprehensive Comparative Genomics and Phenotyping of Methylobacterium Species.</title>
        <authorList>
            <person name="Alessa O."/>
            <person name="Ogura Y."/>
            <person name="Fujitani Y."/>
            <person name="Takami H."/>
            <person name="Hayashi T."/>
            <person name="Sahin N."/>
            <person name="Tani A."/>
        </authorList>
    </citation>
    <scope>NUCLEOTIDE SEQUENCE</scope>
    <source>
        <strain evidence="11">DSM 17168</strain>
    </source>
</reference>
<accession>A0ABQ4SFF3</accession>
<dbReference type="InterPro" id="IPR050155">
    <property type="entry name" value="HAD-like_hydrolase_sf"/>
</dbReference>
<organism evidence="11 12">
    <name type="scientific">Methylobacterium isbiliense</name>
    <dbReference type="NCBI Taxonomy" id="315478"/>
    <lineage>
        <taxon>Bacteria</taxon>
        <taxon>Pseudomonadati</taxon>
        <taxon>Pseudomonadota</taxon>
        <taxon>Alphaproteobacteria</taxon>
        <taxon>Hyphomicrobiales</taxon>
        <taxon>Methylobacteriaceae</taxon>
        <taxon>Methylobacterium</taxon>
    </lineage>
</organism>
<dbReference type="EMBL" id="BPQQ01000027">
    <property type="protein sequence ID" value="GJE00530.1"/>
    <property type="molecule type" value="Genomic_DNA"/>
</dbReference>
<feature type="active site" description="Nucleophile" evidence="10">
    <location>
        <position position="16"/>
    </location>
</feature>
<evidence type="ECO:0000256" key="1">
    <source>
        <dbReference type="ARBA" id="ARBA00000830"/>
    </source>
</evidence>
<dbReference type="InterPro" id="IPR023214">
    <property type="entry name" value="HAD_sf"/>
</dbReference>
<comment type="caution">
    <text evidence="11">The sequence shown here is derived from an EMBL/GenBank/DDBJ whole genome shotgun (WGS) entry which is preliminary data.</text>
</comment>
<feature type="binding site" evidence="10">
    <location>
        <position position="176"/>
    </location>
    <ligand>
        <name>Mg(2+)</name>
        <dbReference type="ChEBI" id="CHEBI:18420"/>
    </ligand>
</feature>
<dbReference type="InterPro" id="IPR041492">
    <property type="entry name" value="HAD_2"/>
</dbReference>
<dbReference type="NCBIfam" id="TIGR01449">
    <property type="entry name" value="PGP_bact"/>
    <property type="match status" value="1"/>
</dbReference>
<keyword evidence="9 10" id="KW-0119">Carbohydrate metabolism</keyword>
<dbReference type="SFLD" id="SFLDG01135">
    <property type="entry name" value="C1.5.6:_HAD__Beta-PGM__Phospha"/>
    <property type="match status" value="1"/>
</dbReference>
<keyword evidence="8 10" id="KW-0460">Magnesium</keyword>
<evidence type="ECO:0000256" key="3">
    <source>
        <dbReference type="ARBA" id="ARBA00004818"/>
    </source>
</evidence>
<dbReference type="PANTHER" id="PTHR43434">
    <property type="entry name" value="PHOSPHOGLYCOLATE PHOSPHATASE"/>
    <property type="match status" value="1"/>
</dbReference>
<dbReference type="InterPro" id="IPR037512">
    <property type="entry name" value="PGPase_prok"/>
</dbReference>
<dbReference type="RefSeq" id="WP_238235415.1">
    <property type="nucleotide sequence ID" value="NZ_BPQQ01000027.1"/>
</dbReference>
<dbReference type="HAMAP" id="MF_00495">
    <property type="entry name" value="GPH_hydrolase_bact"/>
    <property type="match status" value="1"/>
</dbReference>
<feature type="binding site" evidence="10">
    <location>
        <position position="18"/>
    </location>
    <ligand>
        <name>Mg(2+)</name>
        <dbReference type="ChEBI" id="CHEBI:18420"/>
    </ligand>
</feature>
<reference evidence="11" key="2">
    <citation type="submission" date="2021-08" db="EMBL/GenBank/DDBJ databases">
        <authorList>
            <person name="Tani A."/>
            <person name="Ola A."/>
            <person name="Ogura Y."/>
            <person name="Katsura K."/>
            <person name="Hayashi T."/>
        </authorList>
    </citation>
    <scope>NUCLEOTIDE SEQUENCE</scope>
    <source>
        <strain evidence="11">DSM 17168</strain>
    </source>
</reference>
<dbReference type="Gene3D" id="1.10.150.240">
    <property type="entry name" value="Putative phosphatase, domain 2"/>
    <property type="match status" value="1"/>
</dbReference>
<dbReference type="NCBIfam" id="TIGR01509">
    <property type="entry name" value="HAD-SF-IA-v3"/>
    <property type="match status" value="1"/>
</dbReference>
<sequence length="238" mass="24838">MTIDRVRARFEALLLDLDGTLVDSQRDLADALNALLAEQGLATVDLAQTRAMVGDGARVLIERALRATGGDPERAPDLLPRFLALYEPIACRQTRPYPGVLDTLGLLREAGVLLAVVTNKPVQATRTVLDGLGLSPFIAAIVGGDTVAARKPDPAPVRAALQRLQVAPERAVMVGDNHHDVEAAHAAGVLAVAVSYGYAHRSPHDLGADAVIDDFAALPAALSALAAARDACILPSGS</sequence>
<evidence type="ECO:0000313" key="11">
    <source>
        <dbReference type="EMBL" id="GJE00530.1"/>
    </source>
</evidence>
<dbReference type="SFLD" id="SFLDS00003">
    <property type="entry name" value="Haloacid_Dehalogenase"/>
    <property type="match status" value="1"/>
</dbReference>
<evidence type="ECO:0000256" key="10">
    <source>
        <dbReference type="HAMAP-Rule" id="MF_00495"/>
    </source>
</evidence>
<dbReference type="EC" id="3.1.3.18" evidence="5 10"/>
<dbReference type="SUPFAM" id="SSF56784">
    <property type="entry name" value="HAD-like"/>
    <property type="match status" value="1"/>
</dbReference>
<keyword evidence="12" id="KW-1185">Reference proteome</keyword>
<gene>
    <name evidence="11" type="primary">mupP</name>
    <name evidence="11" type="ORF">GMJLKIPL_2452</name>
</gene>
<evidence type="ECO:0000256" key="6">
    <source>
        <dbReference type="ARBA" id="ARBA00022723"/>
    </source>
</evidence>
<proteinExistence type="inferred from homology"/>
<dbReference type="SFLD" id="SFLDG01129">
    <property type="entry name" value="C1.5:_HAD__Beta-PGM__Phosphata"/>
    <property type="match status" value="1"/>
</dbReference>
<comment type="similarity">
    <text evidence="4 10">Belongs to the HAD-like hydrolase superfamily. CbbY/CbbZ/Gph/YieH family.</text>
</comment>
<dbReference type="Gene3D" id="3.40.50.1000">
    <property type="entry name" value="HAD superfamily/HAD-like"/>
    <property type="match status" value="1"/>
</dbReference>
<evidence type="ECO:0000256" key="4">
    <source>
        <dbReference type="ARBA" id="ARBA00006171"/>
    </source>
</evidence>
<evidence type="ECO:0000256" key="9">
    <source>
        <dbReference type="ARBA" id="ARBA00023277"/>
    </source>
</evidence>
<evidence type="ECO:0000256" key="5">
    <source>
        <dbReference type="ARBA" id="ARBA00013078"/>
    </source>
</evidence>
<keyword evidence="7 10" id="KW-0378">Hydrolase</keyword>
<dbReference type="InterPro" id="IPR023198">
    <property type="entry name" value="PGP-like_dom2"/>
</dbReference>
<dbReference type="PANTHER" id="PTHR43434:SF1">
    <property type="entry name" value="PHOSPHOGLYCOLATE PHOSPHATASE"/>
    <property type="match status" value="1"/>
</dbReference>
<evidence type="ECO:0000313" key="12">
    <source>
        <dbReference type="Proteomes" id="UP001055153"/>
    </source>
</evidence>
<dbReference type="InterPro" id="IPR006439">
    <property type="entry name" value="HAD-SF_hydro_IA"/>
</dbReference>
<dbReference type="InterPro" id="IPR036412">
    <property type="entry name" value="HAD-like_sf"/>
</dbReference>
<evidence type="ECO:0000256" key="7">
    <source>
        <dbReference type="ARBA" id="ARBA00022801"/>
    </source>
</evidence>
<protein>
    <recommendedName>
        <fullName evidence="5 10">Phosphoglycolate phosphatase</fullName>
        <shortName evidence="10">PGP</shortName>
        <shortName evidence="10">PGPase</shortName>
        <ecNumber evidence="5 10">3.1.3.18</ecNumber>
    </recommendedName>
</protein>
<comment type="pathway">
    <text evidence="3 10">Organic acid metabolism; glycolate biosynthesis; glycolate from 2-phosphoglycolate: step 1/1.</text>
</comment>
<feature type="binding site" evidence="10">
    <location>
        <position position="16"/>
    </location>
    <ligand>
        <name>Mg(2+)</name>
        <dbReference type="ChEBI" id="CHEBI:18420"/>
    </ligand>
</feature>
<comment type="catalytic activity">
    <reaction evidence="1 10">
        <text>2-phosphoglycolate + H2O = glycolate + phosphate</text>
        <dbReference type="Rhea" id="RHEA:14369"/>
        <dbReference type="ChEBI" id="CHEBI:15377"/>
        <dbReference type="ChEBI" id="CHEBI:29805"/>
        <dbReference type="ChEBI" id="CHEBI:43474"/>
        <dbReference type="ChEBI" id="CHEBI:58033"/>
        <dbReference type="EC" id="3.1.3.18"/>
    </reaction>
</comment>
<name>A0ABQ4SFF3_9HYPH</name>
<comment type="cofactor">
    <cofactor evidence="2 10">
        <name>Mg(2+)</name>
        <dbReference type="ChEBI" id="CHEBI:18420"/>
    </cofactor>
</comment>
<comment type="function">
    <text evidence="10">Specifically catalyzes the dephosphorylation of 2-phosphoglycolate. Is involved in the dissimilation of the intracellular 2-phosphoglycolate formed during the DNA repair of 3'-phosphoglycolate ends, a major class of DNA lesions induced by oxidative stress.</text>
</comment>
<dbReference type="Pfam" id="PF13419">
    <property type="entry name" value="HAD_2"/>
    <property type="match status" value="1"/>
</dbReference>
<evidence type="ECO:0000256" key="8">
    <source>
        <dbReference type="ARBA" id="ARBA00022842"/>
    </source>
</evidence>
<dbReference type="PRINTS" id="PR00413">
    <property type="entry name" value="HADHALOGNASE"/>
</dbReference>
<dbReference type="NCBIfam" id="TIGR01549">
    <property type="entry name" value="HAD-SF-IA-v1"/>
    <property type="match status" value="1"/>
</dbReference>
<dbReference type="Proteomes" id="UP001055153">
    <property type="component" value="Unassembled WGS sequence"/>
</dbReference>
<keyword evidence="6 10" id="KW-0479">Metal-binding</keyword>